<name>A0ABU2LV32_9ACTN</name>
<gene>
    <name evidence="1" type="ORF">RNC47_24195</name>
</gene>
<dbReference type="Proteomes" id="UP001183420">
    <property type="component" value="Unassembled WGS sequence"/>
</dbReference>
<keyword evidence="2" id="KW-1185">Reference proteome</keyword>
<protein>
    <submittedName>
        <fullName evidence="1">Uncharacterized protein</fullName>
    </submittedName>
</protein>
<comment type="caution">
    <text evidence="1">The sequence shown here is derived from an EMBL/GenBank/DDBJ whole genome shotgun (WGS) entry which is preliminary data.</text>
</comment>
<dbReference type="RefSeq" id="WP_311601650.1">
    <property type="nucleotide sequence ID" value="NZ_JAVREM010000040.1"/>
</dbReference>
<accession>A0ABU2LV32</accession>
<organism evidence="1 2">
    <name type="scientific">Streptomyces millisiae</name>
    <dbReference type="NCBI Taxonomy" id="3075542"/>
    <lineage>
        <taxon>Bacteria</taxon>
        <taxon>Bacillati</taxon>
        <taxon>Actinomycetota</taxon>
        <taxon>Actinomycetes</taxon>
        <taxon>Kitasatosporales</taxon>
        <taxon>Streptomycetaceae</taxon>
        <taxon>Streptomyces</taxon>
    </lineage>
</organism>
<sequence length="471" mass="51830">MAAIFNRFRSGDADGAGEVPLLERPAPPEPAVFDGAEAVDGYVVLRGETPYGGVGLAHCLRNSNGDPRHVVDELYSRHWPRLAQRYATVVVAQGAWRASTSRSPELLARDILPAEYDGEGVVRTSDSYRPSWKQVATVLGTPAPYWLPALRDEEAMRAWRPGQPPAVVPASHHREAIGQLTELAADEPEGSPAGQVCLWLARELRRRDHRSALRDTEDLRTSADSGQDSAHLVLGAVPAPLLRGGDNEQLPETLRRAGWLAITERRDVLAHRVARLSRMWNGGDDWHTGEPVSARPDLCPTAAEWARRLEKTPRDQAPTVLQHQVLTAGRDPKKDELLHDPVTGLPALRRQQRRAQHLPADIYTLTLQRLPTTSPLDSVILSGDTVWVRTEDGRLWFAPERCNHGVSWGYNGSGPHTLAQLLDRLLDDISAPAIAGDAGDPPAGLLQLMVTTPQDTPTTYSRAQLLVECRR</sequence>
<proteinExistence type="predicted"/>
<evidence type="ECO:0000313" key="2">
    <source>
        <dbReference type="Proteomes" id="UP001183420"/>
    </source>
</evidence>
<dbReference type="EMBL" id="JAVREM010000040">
    <property type="protein sequence ID" value="MDT0321434.1"/>
    <property type="molecule type" value="Genomic_DNA"/>
</dbReference>
<reference evidence="2" key="1">
    <citation type="submission" date="2023-07" db="EMBL/GenBank/DDBJ databases">
        <title>30 novel species of actinomycetes from the DSMZ collection.</title>
        <authorList>
            <person name="Nouioui I."/>
        </authorList>
    </citation>
    <scope>NUCLEOTIDE SEQUENCE [LARGE SCALE GENOMIC DNA]</scope>
    <source>
        <strain evidence="2">DSM 44918</strain>
    </source>
</reference>
<evidence type="ECO:0000313" key="1">
    <source>
        <dbReference type="EMBL" id="MDT0321434.1"/>
    </source>
</evidence>